<dbReference type="Proteomes" id="UP000014760">
    <property type="component" value="Unassembled WGS sequence"/>
</dbReference>
<evidence type="ECO:0000313" key="2">
    <source>
        <dbReference type="EnsemblMetazoa" id="CapteP191400"/>
    </source>
</evidence>
<dbReference type="STRING" id="283909.R7T7M1"/>
<reference evidence="2" key="3">
    <citation type="submission" date="2015-06" db="UniProtKB">
        <authorList>
            <consortium name="EnsemblMetazoa"/>
        </authorList>
    </citation>
    <scope>IDENTIFICATION</scope>
</reference>
<gene>
    <name evidence="1" type="ORF">CAPTEDRAFT_191400</name>
</gene>
<protein>
    <submittedName>
        <fullName evidence="1 2">Uncharacterized protein</fullName>
    </submittedName>
</protein>
<accession>R7T7M1</accession>
<dbReference type="GO" id="GO:0005737">
    <property type="term" value="C:cytoplasm"/>
    <property type="evidence" value="ECO:0007669"/>
    <property type="project" value="TreeGrafter"/>
</dbReference>
<evidence type="ECO:0000313" key="1">
    <source>
        <dbReference type="EMBL" id="ELT87004.1"/>
    </source>
</evidence>
<organism evidence="1">
    <name type="scientific">Capitella teleta</name>
    <name type="common">Polychaete worm</name>
    <dbReference type="NCBI Taxonomy" id="283909"/>
    <lineage>
        <taxon>Eukaryota</taxon>
        <taxon>Metazoa</taxon>
        <taxon>Spiralia</taxon>
        <taxon>Lophotrochozoa</taxon>
        <taxon>Annelida</taxon>
        <taxon>Polychaeta</taxon>
        <taxon>Sedentaria</taxon>
        <taxon>Scolecida</taxon>
        <taxon>Capitellidae</taxon>
        <taxon>Capitella</taxon>
    </lineage>
</organism>
<dbReference type="EMBL" id="KB312567">
    <property type="protein sequence ID" value="ELT87004.1"/>
    <property type="molecule type" value="Genomic_DNA"/>
</dbReference>
<dbReference type="Gene3D" id="1.10.1170.10">
    <property type="entry name" value="Inhibitor Of Apoptosis Protein (2mihbC-IAP-1), Chain A"/>
    <property type="match status" value="1"/>
</dbReference>
<dbReference type="PROSITE" id="PS50143">
    <property type="entry name" value="BIR_REPEAT_2"/>
    <property type="match status" value="1"/>
</dbReference>
<name>R7T7M1_CAPTE</name>
<dbReference type="EnsemblMetazoa" id="CapteT191400">
    <property type="protein sequence ID" value="CapteP191400"/>
    <property type="gene ID" value="CapteG191400"/>
</dbReference>
<dbReference type="AlphaFoldDB" id="R7T7M1"/>
<dbReference type="InterPro" id="IPR001370">
    <property type="entry name" value="BIR_rpt"/>
</dbReference>
<dbReference type="EMBL" id="AMQN01016131">
    <property type="status" value="NOT_ANNOTATED_CDS"/>
    <property type="molecule type" value="Genomic_DNA"/>
</dbReference>
<reference evidence="1 3" key="2">
    <citation type="journal article" date="2013" name="Nature">
        <title>Insights into bilaterian evolution from three spiralian genomes.</title>
        <authorList>
            <person name="Simakov O."/>
            <person name="Marletaz F."/>
            <person name="Cho S.J."/>
            <person name="Edsinger-Gonzales E."/>
            <person name="Havlak P."/>
            <person name="Hellsten U."/>
            <person name="Kuo D.H."/>
            <person name="Larsson T."/>
            <person name="Lv J."/>
            <person name="Arendt D."/>
            <person name="Savage R."/>
            <person name="Osoegawa K."/>
            <person name="de Jong P."/>
            <person name="Grimwood J."/>
            <person name="Chapman J.A."/>
            <person name="Shapiro H."/>
            <person name="Aerts A."/>
            <person name="Otillar R.P."/>
            <person name="Terry A.Y."/>
            <person name="Boore J.L."/>
            <person name="Grigoriev I.V."/>
            <person name="Lindberg D.R."/>
            <person name="Seaver E.C."/>
            <person name="Weisblat D.A."/>
            <person name="Putnam N.H."/>
            <person name="Rokhsar D.S."/>
        </authorList>
    </citation>
    <scope>NUCLEOTIDE SEQUENCE</scope>
    <source>
        <strain evidence="1 3">I ESC-2004</strain>
    </source>
</reference>
<dbReference type="PANTHER" id="PTHR10044">
    <property type="entry name" value="INHIBITOR OF APOPTOSIS"/>
    <property type="match status" value="1"/>
</dbReference>
<keyword evidence="3" id="KW-1185">Reference proteome</keyword>
<reference evidence="3" key="1">
    <citation type="submission" date="2012-12" db="EMBL/GenBank/DDBJ databases">
        <authorList>
            <person name="Hellsten U."/>
            <person name="Grimwood J."/>
            <person name="Chapman J.A."/>
            <person name="Shapiro H."/>
            <person name="Aerts A."/>
            <person name="Otillar R.P."/>
            <person name="Terry A.Y."/>
            <person name="Boore J.L."/>
            <person name="Simakov O."/>
            <person name="Marletaz F."/>
            <person name="Cho S.-J."/>
            <person name="Edsinger-Gonzales E."/>
            <person name="Havlak P."/>
            <person name="Kuo D.-H."/>
            <person name="Larsson T."/>
            <person name="Lv J."/>
            <person name="Arendt D."/>
            <person name="Savage R."/>
            <person name="Osoegawa K."/>
            <person name="de Jong P."/>
            <person name="Lindberg D.R."/>
            <person name="Seaver E.C."/>
            <person name="Weisblat D.A."/>
            <person name="Putnam N.H."/>
            <person name="Grigoriev I.V."/>
            <person name="Rokhsar D.S."/>
        </authorList>
    </citation>
    <scope>NUCLEOTIDE SEQUENCE</scope>
    <source>
        <strain evidence="3">I ESC-2004</strain>
    </source>
</reference>
<sequence>MASNIPNSTESEDTLGILTSLTGIPSYPAMVNLANRVATFGQSSWKGAADLTPGDLSDAGFFYTSGNESADKIMCFCGIHVNNWKPRDEPWTEHAKRNLHCSFVRQRRGDGFAQDVDSSESKPVDNVSA</sequence>
<dbReference type="Pfam" id="PF00653">
    <property type="entry name" value="BIR"/>
    <property type="match status" value="1"/>
</dbReference>
<dbReference type="PANTHER" id="PTHR10044:SF139">
    <property type="entry name" value="DEATH-ASSOCIATED INHIBITOR OF APOPTOSIS 2"/>
    <property type="match status" value="1"/>
</dbReference>
<dbReference type="HOGENOM" id="CLU_1950847_0_0_1"/>
<evidence type="ECO:0000313" key="3">
    <source>
        <dbReference type="Proteomes" id="UP000014760"/>
    </source>
</evidence>
<dbReference type="SMART" id="SM00238">
    <property type="entry name" value="BIR"/>
    <property type="match status" value="1"/>
</dbReference>
<dbReference type="SUPFAM" id="SSF57924">
    <property type="entry name" value="Inhibitor of apoptosis (IAP) repeat"/>
    <property type="match status" value="1"/>
</dbReference>
<dbReference type="OrthoDB" id="6128279at2759"/>
<dbReference type="CDD" id="cd00022">
    <property type="entry name" value="BIR"/>
    <property type="match status" value="1"/>
</dbReference>
<dbReference type="GO" id="GO:0005634">
    <property type="term" value="C:nucleus"/>
    <property type="evidence" value="ECO:0007669"/>
    <property type="project" value="TreeGrafter"/>
</dbReference>
<dbReference type="OMA" id="DDAVECH"/>
<dbReference type="InterPro" id="IPR050784">
    <property type="entry name" value="IAP"/>
</dbReference>
<proteinExistence type="predicted"/>